<feature type="non-terminal residue" evidence="1">
    <location>
        <position position="1"/>
    </location>
</feature>
<dbReference type="EMBL" id="CAJVQC010071144">
    <property type="protein sequence ID" value="CAG8810340.1"/>
    <property type="molecule type" value="Genomic_DNA"/>
</dbReference>
<proteinExistence type="predicted"/>
<reference evidence="1" key="1">
    <citation type="submission" date="2021-06" db="EMBL/GenBank/DDBJ databases">
        <authorList>
            <person name="Kallberg Y."/>
            <person name="Tangrot J."/>
            <person name="Rosling A."/>
        </authorList>
    </citation>
    <scope>NUCLEOTIDE SEQUENCE</scope>
    <source>
        <strain evidence="1">MA461A</strain>
    </source>
</reference>
<keyword evidence="2" id="KW-1185">Reference proteome</keyword>
<dbReference type="Proteomes" id="UP000789920">
    <property type="component" value="Unassembled WGS sequence"/>
</dbReference>
<evidence type="ECO:0000313" key="2">
    <source>
        <dbReference type="Proteomes" id="UP000789920"/>
    </source>
</evidence>
<feature type="non-terminal residue" evidence="1">
    <location>
        <position position="138"/>
    </location>
</feature>
<protein>
    <submittedName>
        <fullName evidence="1">35519_t:CDS:1</fullName>
    </submittedName>
</protein>
<accession>A0ACA9RUJ1</accession>
<sequence>SNLTSIDDPTSIINLNIGAALIYSYLYDAKKEHKYIQYGLHVADYVCVLGWNDLIQKDVYNHMIELILDTEEIREKNPEFLHMLHDANLLNIFEEIIPRLLLPGKLSSFIKKYLNEKEMRISNEYKSLYTLTRTFIDS</sequence>
<comment type="caution">
    <text evidence="1">The sequence shown here is derived from an EMBL/GenBank/DDBJ whole genome shotgun (WGS) entry which is preliminary data.</text>
</comment>
<name>A0ACA9RUJ1_9GLOM</name>
<evidence type="ECO:0000313" key="1">
    <source>
        <dbReference type="EMBL" id="CAG8810340.1"/>
    </source>
</evidence>
<gene>
    <name evidence="1" type="ORF">RPERSI_LOCUS23064</name>
</gene>
<organism evidence="1 2">
    <name type="scientific">Racocetra persica</name>
    <dbReference type="NCBI Taxonomy" id="160502"/>
    <lineage>
        <taxon>Eukaryota</taxon>
        <taxon>Fungi</taxon>
        <taxon>Fungi incertae sedis</taxon>
        <taxon>Mucoromycota</taxon>
        <taxon>Glomeromycotina</taxon>
        <taxon>Glomeromycetes</taxon>
        <taxon>Diversisporales</taxon>
        <taxon>Gigasporaceae</taxon>
        <taxon>Racocetra</taxon>
    </lineage>
</organism>